<feature type="transmembrane region" description="Helical" evidence="1">
    <location>
        <begin position="33"/>
        <end position="58"/>
    </location>
</feature>
<evidence type="ECO:0000256" key="1">
    <source>
        <dbReference type="SAM" id="Phobius"/>
    </source>
</evidence>
<dbReference type="Pfam" id="PF09527">
    <property type="entry name" value="ATPase_gene1"/>
    <property type="match status" value="1"/>
</dbReference>
<gene>
    <name evidence="2" type="ORF">C5Y96_22650</name>
</gene>
<dbReference type="RefSeq" id="WP_105358186.1">
    <property type="nucleotide sequence ID" value="NZ_PUIA01000074.1"/>
</dbReference>
<dbReference type="InterPro" id="IPR032820">
    <property type="entry name" value="ATPase_put"/>
</dbReference>
<organism evidence="2 3">
    <name type="scientific">Blastopirellula marina</name>
    <dbReference type="NCBI Taxonomy" id="124"/>
    <lineage>
        <taxon>Bacteria</taxon>
        <taxon>Pseudomonadati</taxon>
        <taxon>Planctomycetota</taxon>
        <taxon>Planctomycetia</taxon>
        <taxon>Pirellulales</taxon>
        <taxon>Pirellulaceae</taxon>
        <taxon>Blastopirellula</taxon>
    </lineage>
</organism>
<dbReference type="InterPro" id="IPR011744">
    <property type="entry name" value="ATPase_gene1"/>
</dbReference>
<keyword evidence="1" id="KW-1133">Transmembrane helix</keyword>
<dbReference type="NCBIfam" id="TIGR02230">
    <property type="entry name" value="ATPase_gene1"/>
    <property type="match status" value="1"/>
</dbReference>
<accession>A0A2S8F0C7</accession>
<dbReference type="EMBL" id="PUIA01000074">
    <property type="protein sequence ID" value="PQO25625.1"/>
    <property type="molecule type" value="Genomic_DNA"/>
</dbReference>
<dbReference type="Proteomes" id="UP000240009">
    <property type="component" value="Unassembled WGS sequence"/>
</dbReference>
<name>A0A2S8F0C7_9BACT</name>
<reference evidence="2 3" key="1">
    <citation type="submission" date="2018-02" db="EMBL/GenBank/DDBJ databases">
        <title>Comparative genomes isolates from brazilian mangrove.</title>
        <authorList>
            <person name="Araujo J.E."/>
            <person name="Taketani R.G."/>
            <person name="Silva M.C.P."/>
            <person name="Loureco M.V."/>
            <person name="Andreote F.D."/>
        </authorList>
    </citation>
    <scope>NUCLEOTIDE SEQUENCE [LARGE SCALE GENOMIC DNA]</scope>
    <source>
        <strain evidence="2 3">HEX-2 MGV</strain>
    </source>
</reference>
<feature type="transmembrane region" description="Helical" evidence="1">
    <location>
        <begin position="70"/>
        <end position="92"/>
    </location>
</feature>
<dbReference type="AlphaFoldDB" id="A0A2S8F0C7"/>
<comment type="caution">
    <text evidence="2">The sequence shown here is derived from an EMBL/GenBank/DDBJ whole genome shotgun (WGS) entry which is preliminary data.</text>
</comment>
<keyword evidence="1" id="KW-0812">Transmembrane</keyword>
<evidence type="ECO:0000313" key="3">
    <source>
        <dbReference type="Proteomes" id="UP000240009"/>
    </source>
</evidence>
<proteinExistence type="predicted"/>
<keyword evidence="1" id="KW-0472">Membrane</keyword>
<sequence>MNDSFHDRRRRKLRTAVQRDISRHGRREHGARSFWHSLAVLGMVGWPIALASVGGAMAGHYLDMRFNTGVHFTLMLLTLGTILGSFAAWQALKGRI</sequence>
<protein>
    <recommendedName>
        <fullName evidence="4">F0F1 ATP synthase subunit</fullName>
    </recommendedName>
</protein>
<evidence type="ECO:0000313" key="2">
    <source>
        <dbReference type="EMBL" id="PQO25625.1"/>
    </source>
</evidence>
<evidence type="ECO:0008006" key="4">
    <source>
        <dbReference type="Google" id="ProtNLM"/>
    </source>
</evidence>